<dbReference type="InterPro" id="IPR051127">
    <property type="entry name" value="Fungal_SecMet_Regulators"/>
</dbReference>
<sequence>MAYALALHAPSPKRRMLDGAPNGLSNGLSMDPDDKQMHSPAVAQSPWSSSAIKGEFKGLPDTPRTVSGTPRPGFNLERDDEPKAAMQAPDGGATLESKGSTTDGHEEEAVVYSNTRMLQDPTGRLLYIGDSATLSFLQLIRMIVDTVAGPSPFTMDPRRHRIVENTISLPENIRRTHLLPDRQTANVLVDSYFTNVNGLVEVCHRKTFMATLEVCYTDPLNADPSWLCLLYLIFAIGLVMAAPIPGTPEDAIIQKLRNERVDRAEIFYSDAKQLADPSSGFEDAGFWSIQALTLMSVYMLAVSKRNAAYAYYGMAVRSAFALGLHREETMVIFSSAEQSVRRNLWRSLFVLDRFLATCLGRPTAIRESDCSGTTLQTGEKAPFPQAPFPTAANANYMSPNALGLEASVRSCHMIGVILEKVYSKRKISTKIAQEIADHCKGWPKALDPSLHYRQANAADPAQGIAILHVNLLHCHSVILLTRPFFLFLMNKIHHDRMDSAQRNEKGSSRMERFAGACVIASNHSIALIQTALENRCLPHRNPFVIYFLFAAALVVLANEFSALCDNPTANTSITNSINIMHYFAQHDSQGSRLLFILSSFRDVVIRQQTARSQHLSANQTPQSFMNAPPLPIADDSDPMGSLFTGNGLFSPSTKTTAGPSNAEPGPSRHNSNPSISPLAQPSHPKHRTSSHPHTTFPNSINGDPLSSRNNSLDAFLDLSRVNSHPNSADGNDSLGDAEIDFEALWQWPNSNGTGLTPGVGTGMGSGSGSGGMLGGNQGMGMGIMGGGGVDVQGISDSSVPLFGMNNAEFGGS</sequence>
<dbReference type="SMART" id="SM00906">
    <property type="entry name" value="Fungal_trans"/>
    <property type="match status" value="1"/>
</dbReference>
<dbReference type="InterPro" id="IPR007219">
    <property type="entry name" value="XnlR_reg_dom"/>
</dbReference>
<name>A0A1L7XMG4_9HELO</name>
<dbReference type="PANTHER" id="PTHR47424:SF9">
    <property type="entry name" value="TAH-2"/>
    <property type="match status" value="1"/>
</dbReference>
<dbReference type="GO" id="GO:0000435">
    <property type="term" value="P:positive regulation of transcription from RNA polymerase II promoter by galactose"/>
    <property type="evidence" value="ECO:0007669"/>
    <property type="project" value="TreeGrafter"/>
</dbReference>
<dbReference type="AlphaFoldDB" id="A0A1L7XMG4"/>
<organism evidence="6 7">
    <name type="scientific">Phialocephala subalpina</name>
    <dbReference type="NCBI Taxonomy" id="576137"/>
    <lineage>
        <taxon>Eukaryota</taxon>
        <taxon>Fungi</taxon>
        <taxon>Dikarya</taxon>
        <taxon>Ascomycota</taxon>
        <taxon>Pezizomycotina</taxon>
        <taxon>Leotiomycetes</taxon>
        <taxon>Helotiales</taxon>
        <taxon>Mollisiaceae</taxon>
        <taxon>Phialocephala</taxon>
        <taxon>Phialocephala fortinii species complex</taxon>
    </lineage>
</organism>
<feature type="region of interest" description="Disordered" evidence="4">
    <location>
        <begin position="612"/>
        <end position="708"/>
    </location>
</feature>
<feature type="region of interest" description="Disordered" evidence="4">
    <location>
        <begin position="1"/>
        <end position="105"/>
    </location>
</feature>
<dbReference type="STRING" id="576137.A0A1L7XMG4"/>
<evidence type="ECO:0000313" key="6">
    <source>
        <dbReference type="EMBL" id="CZR66204.1"/>
    </source>
</evidence>
<keyword evidence="7" id="KW-1185">Reference proteome</keyword>
<dbReference type="GO" id="GO:0005634">
    <property type="term" value="C:nucleus"/>
    <property type="evidence" value="ECO:0007669"/>
    <property type="project" value="TreeGrafter"/>
</dbReference>
<reference evidence="6 7" key="1">
    <citation type="submission" date="2016-03" db="EMBL/GenBank/DDBJ databases">
        <authorList>
            <person name="Ploux O."/>
        </authorList>
    </citation>
    <scope>NUCLEOTIDE SEQUENCE [LARGE SCALE GENOMIC DNA]</scope>
    <source>
        <strain evidence="6 7">UAMH 11012</strain>
    </source>
</reference>
<evidence type="ECO:0000256" key="2">
    <source>
        <dbReference type="ARBA" id="ARBA00023163"/>
    </source>
</evidence>
<dbReference type="Proteomes" id="UP000184330">
    <property type="component" value="Unassembled WGS sequence"/>
</dbReference>
<proteinExistence type="predicted"/>
<dbReference type="GO" id="GO:0000978">
    <property type="term" value="F:RNA polymerase II cis-regulatory region sequence-specific DNA binding"/>
    <property type="evidence" value="ECO:0007669"/>
    <property type="project" value="TreeGrafter"/>
</dbReference>
<keyword evidence="3" id="KW-0539">Nucleus</keyword>
<dbReference type="GO" id="GO:0008270">
    <property type="term" value="F:zinc ion binding"/>
    <property type="evidence" value="ECO:0007669"/>
    <property type="project" value="InterPro"/>
</dbReference>
<feature type="domain" description="Xylanolytic transcriptional activator regulatory" evidence="5">
    <location>
        <begin position="308"/>
        <end position="381"/>
    </location>
</feature>
<dbReference type="OrthoDB" id="47007at2759"/>
<protein>
    <recommendedName>
        <fullName evidence="5">Xylanolytic transcriptional activator regulatory domain-containing protein</fullName>
    </recommendedName>
</protein>
<evidence type="ECO:0000256" key="1">
    <source>
        <dbReference type="ARBA" id="ARBA00023015"/>
    </source>
</evidence>
<evidence type="ECO:0000313" key="7">
    <source>
        <dbReference type="Proteomes" id="UP000184330"/>
    </source>
</evidence>
<feature type="compositionally biased region" description="Polar residues" evidence="4">
    <location>
        <begin position="612"/>
        <end position="625"/>
    </location>
</feature>
<keyword evidence="1" id="KW-0805">Transcription regulation</keyword>
<dbReference type="GO" id="GO:0006351">
    <property type="term" value="P:DNA-templated transcription"/>
    <property type="evidence" value="ECO:0007669"/>
    <property type="project" value="InterPro"/>
</dbReference>
<feature type="compositionally biased region" description="Polar residues" evidence="4">
    <location>
        <begin position="668"/>
        <end position="679"/>
    </location>
</feature>
<dbReference type="Pfam" id="PF04082">
    <property type="entry name" value="Fungal_trans"/>
    <property type="match status" value="1"/>
</dbReference>
<feature type="compositionally biased region" description="Polar residues" evidence="4">
    <location>
        <begin position="643"/>
        <end position="659"/>
    </location>
</feature>
<accession>A0A1L7XMG4</accession>
<evidence type="ECO:0000259" key="5">
    <source>
        <dbReference type="SMART" id="SM00906"/>
    </source>
</evidence>
<evidence type="ECO:0000256" key="3">
    <source>
        <dbReference type="ARBA" id="ARBA00023242"/>
    </source>
</evidence>
<dbReference type="CDD" id="cd12148">
    <property type="entry name" value="fungal_TF_MHR"/>
    <property type="match status" value="1"/>
</dbReference>
<keyword evidence="2" id="KW-0804">Transcription</keyword>
<gene>
    <name evidence="6" type="ORF">PAC_16105</name>
</gene>
<evidence type="ECO:0000256" key="4">
    <source>
        <dbReference type="SAM" id="MobiDB-lite"/>
    </source>
</evidence>
<feature type="compositionally biased region" description="Polar residues" evidence="4">
    <location>
        <begin position="691"/>
        <end position="708"/>
    </location>
</feature>
<dbReference type="EMBL" id="FJOG01000035">
    <property type="protein sequence ID" value="CZR66204.1"/>
    <property type="molecule type" value="Genomic_DNA"/>
</dbReference>
<dbReference type="PANTHER" id="PTHR47424">
    <property type="entry name" value="REGULATORY PROTEIN GAL4"/>
    <property type="match status" value="1"/>
</dbReference>
<dbReference type="GO" id="GO:0000981">
    <property type="term" value="F:DNA-binding transcription factor activity, RNA polymerase II-specific"/>
    <property type="evidence" value="ECO:0007669"/>
    <property type="project" value="TreeGrafter"/>
</dbReference>